<dbReference type="InterPro" id="IPR001387">
    <property type="entry name" value="Cro/C1-type_HTH"/>
</dbReference>
<reference evidence="1" key="2">
    <citation type="submission" date="2020-09" db="EMBL/GenBank/DDBJ databases">
        <authorList>
            <person name="Sun Q."/>
            <person name="Ohkuma M."/>
        </authorList>
    </citation>
    <scope>NUCLEOTIDE SEQUENCE</scope>
    <source>
        <strain evidence="1">JCM 31311</strain>
    </source>
</reference>
<name>A0A918KXL5_9DEIO</name>
<comment type="caution">
    <text evidence="1">The sequence shown here is derived from an EMBL/GenBank/DDBJ whole genome shotgun (WGS) entry which is preliminary data.</text>
</comment>
<dbReference type="InterPro" id="IPR010982">
    <property type="entry name" value="Lambda_DNA-bd_dom_sf"/>
</dbReference>
<evidence type="ECO:0000313" key="1">
    <source>
        <dbReference type="EMBL" id="GGR40972.1"/>
    </source>
</evidence>
<dbReference type="GO" id="GO:0003677">
    <property type="term" value="F:DNA binding"/>
    <property type="evidence" value="ECO:0007669"/>
    <property type="project" value="InterPro"/>
</dbReference>
<sequence>MYRLTDVRPGDGLTLHLTYTDGATVHADVAGLLAGDPGVFAPLAARAFFEQVTLGPRGRSITWPGELDLDADVFRLDDGDPAKPEVFRTLSSTAATPPDPVSSALRQAVEASGLTQAEVARRADMKQPNLATLLDPTYHGHSLSAVRRVADALGLQVQVTLVSPEQAAS</sequence>
<gene>
    <name evidence="1" type="ORF">GCM10008957_56490</name>
</gene>
<dbReference type="RefSeq" id="WP_189093864.1">
    <property type="nucleotide sequence ID" value="NZ_BMQL01000111.1"/>
</dbReference>
<dbReference type="Pfam" id="PF10387">
    <property type="entry name" value="DUF2442"/>
    <property type="match status" value="1"/>
</dbReference>
<organism evidence="1 2">
    <name type="scientific">Deinococcus ruber</name>
    <dbReference type="NCBI Taxonomy" id="1848197"/>
    <lineage>
        <taxon>Bacteria</taxon>
        <taxon>Thermotogati</taxon>
        <taxon>Deinococcota</taxon>
        <taxon>Deinococci</taxon>
        <taxon>Deinococcales</taxon>
        <taxon>Deinococcaceae</taxon>
        <taxon>Deinococcus</taxon>
    </lineage>
</organism>
<dbReference type="Proteomes" id="UP000603865">
    <property type="component" value="Unassembled WGS sequence"/>
</dbReference>
<dbReference type="SUPFAM" id="SSF47413">
    <property type="entry name" value="lambda repressor-like DNA-binding domains"/>
    <property type="match status" value="1"/>
</dbReference>
<dbReference type="InterPro" id="IPR018841">
    <property type="entry name" value="DUF2442"/>
</dbReference>
<dbReference type="Pfam" id="PF13560">
    <property type="entry name" value="HTH_31"/>
    <property type="match status" value="1"/>
</dbReference>
<dbReference type="AlphaFoldDB" id="A0A918KXL5"/>
<dbReference type="Gene3D" id="3.30.2020.10">
    <property type="entry name" value="NE0471-like N-terminal domain"/>
    <property type="match status" value="1"/>
</dbReference>
<dbReference type="Gene3D" id="1.10.260.40">
    <property type="entry name" value="lambda repressor-like DNA-binding domains"/>
    <property type="match status" value="1"/>
</dbReference>
<accession>A0A918KXL5</accession>
<evidence type="ECO:0000313" key="2">
    <source>
        <dbReference type="Proteomes" id="UP000603865"/>
    </source>
</evidence>
<keyword evidence="2" id="KW-1185">Reference proteome</keyword>
<dbReference type="SUPFAM" id="SSF143880">
    <property type="entry name" value="NE0471 N-terminal domain-like"/>
    <property type="match status" value="1"/>
</dbReference>
<dbReference type="EMBL" id="BMQL01000111">
    <property type="protein sequence ID" value="GGR40972.1"/>
    <property type="molecule type" value="Genomic_DNA"/>
</dbReference>
<dbReference type="CDD" id="cd00093">
    <property type="entry name" value="HTH_XRE"/>
    <property type="match status" value="1"/>
</dbReference>
<evidence type="ECO:0008006" key="3">
    <source>
        <dbReference type="Google" id="ProtNLM"/>
    </source>
</evidence>
<reference evidence="1" key="1">
    <citation type="journal article" date="2014" name="Int. J. Syst. Evol. Microbiol.">
        <title>Complete genome sequence of Corynebacterium casei LMG S-19264T (=DSM 44701T), isolated from a smear-ripened cheese.</title>
        <authorList>
            <consortium name="US DOE Joint Genome Institute (JGI-PGF)"/>
            <person name="Walter F."/>
            <person name="Albersmeier A."/>
            <person name="Kalinowski J."/>
            <person name="Ruckert C."/>
        </authorList>
    </citation>
    <scope>NUCLEOTIDE SEQUENCE</scope>
    <source>
        <strain evidence="1">JCM 31311</strain>
    </source>
</reference>
<proteinExistence type="predicted"/>
<protein>
    <recommendedName>
        <fullName evidence="3">HTH cro/C1-type domain-containing protein</fullName>
    </recommendedName>
</protein>
<dbReference type="InterPro" id="IPR036782">
    <property type="entry name" value="NE0471-like_N"/>
</dbReference>